<dbReference type="AlphaFoldDB" id="A0A923IT67"/>
<dbReference type="InterPro" id="IPR032710">
    <property type="entry name" value="NTF2-like_dom_sf"/>
</dbReference>
<protein>
    <submittedName>
        <fullName evidence="3">DUF4440 domain-containing protein</fullName>
    </submittedName>
</protein>
<feature type="domain" description="Calcium/calmodulin-dependent protein kinase II association-domain" evidence="2">
    <location>
        <begin position="26"/>
        <end position="141"/>
    </location>
</feature>
<evidence type="ECO:0000313" key="3">
    <source>
        <dbReference type="EMBL" id="MBB2144375.1"/>
    </source>
</evidence>
<name>A0A923IT67_9SPHI</name>
<dbReference type="SUPFAM" id="SSF54427">
    <property type="entry name" value="NTF2-like"/>
    <property type="match status" value="1"/>
</dbReference>
<evidence type="ECO:0000256" key="1">
    <source>
        <dbReference type="SAM" id="SignalP"/>
    </source>
</evidence>
<dbReference type="InterPro" id="IPR013543">
    <property type="entry name" value="Ca/CaM-dep_prot_kinase-assoc"/>
</dbReference>
<dbReference type="GO" id="GO:0005516">
    <property type="term" value="F:calmodulin binding"/>
    <property type="evidence" value="ECO:0007669"/>
    <property type="project" value="InterPro"/>
</dbReference>
<evidence type="ECO:0000313" key="4">
    <source>
        <dbReference type="Proteomes" id="UP000601055"/>
    </source>
</evidence>
<dbReference type="Proteomes" id="UP000601055">
    <property type="component" value="Unassembled WGS sequence"/>
</dbReference>
<accession>A0A923IT67</accession>
<gene>
    <name evidence="3" type="ORF">GM921_02665</name>
</gene>
<feature type="chain" id="PRO_5038002238" evidence="1">
    <location>
        <begin position="22"/>
        <end position="142"/>
    </location>
</feature>
<keyword evidence="4" id="KW-1185">Reference proteome</keyword>
<dbReference type="Gene3D" id="3.10.450.50">
    <property type="match status" value="1"/>
</dbReference>
<evidence type="ECO:0000259" key="2">
    <source>
        <dbReference type="Pfam" id="PF08332"/>
    </source>
</evidence>
<sequence>MKTLKFFLLGCVLIYSTGLKAQDTSAQLIKLMNEATVAWNKGDLDSYMALYSPKATIMLTEGRAGLKSIREMYEKYYFVDGKAKQELNYANYEVTMLDKNNAILTGIFILKANDKLKERKGTFTVIFTREANGWKILHDHSG</sequence>
<dbReference type="EMBL" id="WNXD01000001">
    <property type="protein sequence ID" value="MBB2144375.1"/>
    <property type="molecule type" value="Genomic_DNA"/>
</dbReference>
<dbReference type="RefSeq" id="WP_182921063.1">
    <property type="nucleotide sequence ID" value="NZ_WNXD01000001.1"/>
</dbReference>
<keyword evidence="1" id="KW-0732">Signal</keyword>
<dbReference type="GO" id="GO:0004683">
    <property type="term" value="F:calcium/calmodulin-dependent protein kinase activity"/>
    <property type="evidence" value="ECO:0007669"/>
    <property type="project" value="InterPro"/>
</dbReference>
<reference evidence="3" key="1">
    <citation type="submission" date="2019-11" db="EMBL/GenBank/DDBJ databases">
        <title>Description of Pedobacter sp. LMG 31464T.</title>
        <authorList>
            <person name="Carlier A."/>
            <person name="Qi S."/>
            <person name="Vandamme P."/>
        </authorList>
    </citation>
    <scope>NUCLEOTIDE SEQUENCE</scope>
    <source>
        <strain evidence="3">LMG 31464</strain>
    </source>
</reference>
<comment type="caution">
    <text evidence="3">The sequence shown here is derived from an EMBL/GenBank/DDBJ whole genome shotgun (WGS) entry which is preliminary data.</text>
</comment>
<feature type="signal peptide" evidence="1">
    <location>
        <begin position="1"/>
        <end position="21"/>
    </location>
</feature>
<dbReference type="Pfam" id="PF08332">
    <property type="entry name" value="CaMKII_AD"/>
    <property type="match status" value="1"/>
</dbReference>
<organism evidence="3 4">
    <name type="scientific">Pedobacter planticolens</name>
    <dbReference type="NCBI Taxonomy" id="2679964"/>
    <lineage>
        <taxon>Bacteria</taxon>
        <taxon>Pseudomonadati</taxon>
        <taxon>Bacteroidota</taxon>
        <taxon>Sphingobacteriia</taxon>
        <taxon>Sphingobacteriales</taxon>
        <taxon>Sphingobacteriaceae</taxon>
        <taxon>Pedobacter</taxon>
    </lineage>
</organism>
<proteinExistence type="predicted"/>